<evidence type="ECO:0000256" key="2">
    <source>
        <dbReference type="SAM" id="MobiDB-lite"/>
    </source>
</evidence>
<keyword evidence="3" id="KW-0812">Transmembrane</keyword>
<dbReference type="Proteomes" id="UP000053989">
    <property type="component" value="Unassembled WGS sequence"/>
</dbReference>
<protein>
    <submittedName>
        <fullName evidence="5">Uncharacterized protein</fullName>
    </submittedName>
</protein>
<dbReference type="EMBL" id="KN822017">
    <property type="protein sequence ID" value="KIM66441.1"/>
    <property type="molecule type" value="Genomic_DNA"/>
</dbReference>
<dbReference type="SUPFAM" id="SSF54637">
    <property type="entry name" value="Thioesterase/thiol ester dehydrase-isomerase"/>
    <property type="match status" value="1"/>
</dbReference>
<keyword evidence="4" id="KW-0732">Signal</keyword>
<gene>
    <name evidence="5" type="ORF">SCLCIDRAFT_1211197</name>
</gene>
<evidence type="ECO:0000256" key="3">
    <source>
        <dbReference type="SAM" id="Phobius"/>
    </source>
</evidence>
<dbReference type="OrthoDB" id="265761at2759"/>
<feature type="compositionally biased region" description="Low complexity" evidence="2">
    <location>
        <begin position="223"/>
        <end position="236"/>
    </location>
</feature>
<name>A0A0C3EEV3_9AGAM</name>
<feature type="signal peptide" evidence="4">
    <location>
        <begin position="1"/>
        <end position="20"/>
    </location>
</feature>
<proteinExistence type="inferred from homology"/>
<dbReference type="Gene3D" id="3.10.129.10">
    <property type="entry name" value="Hotdog Thioesterase"/>
    <property type="match status" value="1"/>
</dbReference>
<keyword evidence="6" id="KW-1185">Reference proteome</keyword>
<feature type="transmembrane region" description="Helical" evidence="3">
    <location>
        <begin position="71"/>
        <end position="91"/>
    </location>
</feature>
<evidence type="ECO:0000313" key="6">
    <source>
        <dbReference type="Proteomes" id="UP000053989"/>
    </source>
</evidence>
<evidence type="ECO:0000256" key="1">
    <source>
        <dbReference type="ARBA" id="ARBA00038476"/>
    </source>
</evidence>
<reference evidence="5 6" key="1">
    <citation type="submission" date="2014-04" db="EMBL/GenBank/DDBJ databases">
        <authorList>
            <consortium name="DOE Joint Genome Institute"/>
            <person name="Kuo A."/>
            <person name="Kohler A."/>
            <person name="Nagy L.G."/>
            <person name="Floudas D."/>
            <person name="Copeland A."/>
            <person name="Barry K.W."/>
            <person name="Cichocki N."/>
            <person name="Veneault-Fourrey C."/>
            <person name="LaButti K."/>
            <person name="Lindquist E.A."/>
            <person name="Lipzen A."/>
            <person name="Lundell T."/>
            <person name="Morin E."/>
            <person name="Murat C."/>
            <person name="Sun H."/>
            <person name="Tunlid A."/>
            <person name="Henrissat B."/>
            <person name="Grigoriev I.V."/>
            <person name="Hibbett D.S."/>
            <person name="Martin F."/>
            <person name="Nordberg H.P."/>
            <person name="Cantor M.N."/>
            <person name="Hua S.X."/>
        </authorList>
    </citation>
    <scope>NUCLEOTIDE SEQUENCE [LARGE SCALE GENOMIC DNA]</scope>
    <source>
        <strain evidence="5 6">Foug A</strain>
    </source>
</reference>
<feature type="compositionally biased region" description="Polar residues" evidence="2">
    <location>
        <begin position="237"/>
        <end position="246"/>
    </location>
</feature>
<sequence length="438" mass="48827">MALQAFDILTTLSAIPTALALVHDNQTQIVVPQKTLIGLPQAEYLWFFKLCVLLVLLVNAGSLPFAWHLHVFWPVIVFRIPFYLLRAILLFRSPAERKRILAERIEALCPIGANPFEFGTVHRRWASIDDTDMFGFHLSNSSYAKALDSAYLRISWKAFPAWTEGAGGTVALGATYYQFIREISLFARYEIRISIASWDNKWMYYIARFVTNPKGHHTINAATTTSSEHSPISSGSPAATDTNTNTSPLLNGSSILNNTAVNSDYLGKLLTDLLAGAPSRRPVLEPDGSLLHCIAISQVCFKKDRISVPPAVVLASEGFSNPPCVLESNGSHSLPPRYTPSNPPPHWAKVREIRVPPSGSVKHFREFLKRDWKEVPGYDGQAENMDRGKTGRWWEEALGGPIEEKRKRNLKIVEALRVGMVGVRESYHSLEGCEMVVS</sequence>
<keyword evidence="3" id="KW-0472">Membrane</keyword>
<reference evidence="6" key="2">
    <citation type="submission" date="2015-01" db="EMBL/GenBank/DDBJ databases">
        <title>Evolutionary Origins and Diversification of the Mycorrhizal Mutualists.</title>
        <authorList>
            <consortium name="DOE Joint Genome Institute"/>
            <consortium name="Mycorrhizal Genomics Consortium"/>
            <person name="Kohler A."/>
            <person name="Kuo A."/>
            <person name="Nagy L.G."/>
            <person name="Floudas D."/>
            <person name="Copeland A."/>
            <person name="Barry K.W."/>
            <person name="Cichocki N."/>
            <person name="Veneault-Fourrey C."/>
            <person name="LaButti K."/>
            <person name="Lindquist E.A."/>
            <person name="Lipzen A."/>
            <person name="Lundell T."/>
            <person name="Morin E."/>
            <person name="Murat C."/>
            <person name="Riley R."/>
            <person name="Ohm R."/>
            <person name="Sun H."/>
            <person name="Tunlid A."/>
            <person name="Henrissat B."/>
            <person name="Grigoriev I.V."/>
            <person name="Hibbett D.S."/>
            <person name="Martin F."/>
        </authorList>
    </citation>
    <scope>NUCLEOTIDE SEQUENCE [LARGE SCALE GENOMIC DNA]</scope>
    <source>
        <strain evidence="6">Foug A</strain>
    </source>
</reference>
<dbReference type="InParanoid" id="A0A0C3EEV3"/>
<accession>A0A0C3EEV3</accession>
<feature type="transmembrane region" description="Helical" evidence="3">
    <location>
        <begin position="44"/>
        <end position="65"/>
    </location>
</feature>
<dbReference type="HOGENOM" id="CLU_043860_1_0_1"/>
<feature type="chain" id="PRO_5002163819" evidence="4">
    <location>
        <begin position="21"/>
        <end position="438"/>
    </location>
</feature>
<keyword evidence="3" id="KW-1133">Transmembrane helix</keyword>
<evidence type="ECO:0000313" key="5">
    <source>
        <dbReference type="EMBL" id="KIM66441.1"/>
    </source>
</evidence>
<dbReference type="AlphaFoldDB" id="A0A0C3EEV3"/>
<dbReference type="InterPro" id="IPR051490">
    <property type="entry name" value="THEM6_lcsJ_thioesterase"/>
</dbReference>
<comment type="similarity">
    <text evidence="1">Belongs to the lcsJ thioesterase family.</text>
</comment>
<dbReference type="InterPro" id="IPR029069">
    <property type="entry name" value="HotDog_dom_sf"/>
</dbReference>
<dbReference type="PANTHER" id="PTHR12475">
    <property type="match status" value="1"/>
</dbReference>
<dbReference type="PANTHER" id="PTHR12475:SF4">
    <property type="entry name" value="PROTEIN THEM6"/>
    <property type="match status" value="1"/>
</dbReference>
<organism evidence="5 6">
    <name type="scientific">Scleroderma citrinum Foug A</name>
    <dbReference type="NCBI Taxonomy" id="1036808"/>
    <lineage>
        <taxon>Eukaryota</taxon>
        <taxon>Fungi</taxon>
        <taxon>Dikarya</taxon>
        <taxon>Basidiomycota</taxon>
        <taxon>Agaricomycotina</taxon>
        <taxon>Agaricomycetes</taxon>
        <taxon>Agaricomycetidae</taxon>
        <taxon>Boletales</taxon>
        <taxon>Sclerodermatineae</taxon>
        <taxon>Sclerodermataceae</taxon>
        <taxon>Scleroderma</taxon>
    </lineage>
</organism>
<feature type="region of interest" description="Disordered" evidence="2">
    <location>
        <begin position="220"/>
        <end position="246"/>
    </location>
</feature>
<evidence type="ECO:0000256" key="4">
    <source>
        <dbReference type="SAM" id="SignalP"/>
    </source>
</evidence>
<dbReference type="Pfam" id="PF13279">
    <property type="entry name" value="4HBT_2"/>
    <property type="match status" value="1"/>
</dbReference>